<evidence type="ECO:0000313" key="4">
    <source>
        <dbReference type="Proteomes" id="UP000033551"/>
    </source>
</evidence>
<accession>A0A0F4ISK2</accession>
<proteinExistence type="predicted"/>
<dbReference type="Proteomes" id="UP000033551">
    <property type="component" value="Unassembled WGS sequence"/>
</dbReference>
<keyword evidence="4" id="KW-1185">Reference proteome</keyword>
<reference evidence="3 4" key="1">
    <citation type="submission" date="2015-02" db="EMBL/GenBank/DDBJ databases">
        <authorList>
            <person name="Ju K.-S."/>
            <person name="Doroghazi J.R."/>
            <person name="Metcalf W."/>
        </authorList>
    </citation>
    <scope>NUCLEOTIDE SEQUENCE [LARGE SCALE GENOMIC DNA]</scope>
    <source>
        <strain evidence="3 4">NRRL ISP-5550</strain>
    </source>
</reference>
<name>A0A0F4ISK2_9ACTN</name>
<dbReference type="AlphaFoldDB" id="A0A0F4ISK2"/>
<protein>
    <submittedName>
        <fullName evidence="3">Uncharacterized protein</fullName>
    </submittedName>
</protein>
<dbReference type="EMBL" id="JZWV01001140">
    <property type="protein sequence ID" value="KJY24985.1"/>
    <property type="molecule type" value="Genomic_DNA"/>
</dbReference>
<keyword evidence="2" id="KW-1133">Transmembrane helix</keyword>
<feature type="region of interest" description="Disordered" evidence="1">
    <location>
        <begin position="1"/>
        <end position="22"/>
    </location>
</feature>
<evidence type="ECO:0000313" key="3">
    <source>
        <dbReference type="EMBL" id="KJY24985.1"/>
    </source>
</evidence>
<evidence type="ECO:0000256" key="2">
    <source>
        <dbReference type="SAM" id="Phobius"/>
    </source>
</evidence>
<evidence type="ECO:0000256" key="1">
    <source>
        <dbReference type="SAM" id="MobiDB-lite"/>
    </source>
</evidence>
<dbReference type="RefSeq" id="WP_045951458.1">
    <property type="nucleotide sequence ID" value="NZ_JZWV01001140.1"/>
</dbReference>
<comment type="caution">
    <text evidence="3">The sequence shown here is derived from an EMBL/GenBank/DDBJ whole genome shotgun (WGS) entry which is preliminary data.</text>
</comment>
<keyword evidence="2" id="KW-0812">Transmembrane</keyword>
<keyword evidence="2" id="KW-0472">Membrane</keyword>
<feature type="compositionally biased region" description="Pro residues" evidence="1">
    <location>
        <begin position="1"/>
        <end position="17"/>
    </location>
</feature>
<gene>
    <name evidence="3" type="ORF">VR44_33795</name>
</gene>
<feature type="transmembrane region" description="Helical" evidence="2">
    <location>
        <begin position="28"/>
        <end position="46"/>
    </location>
</feature>
<feature type="non-terminal residue" evidence="3">
    <location>
        <position position="118"/>
    </location>
</feature>
<organism evidence="3 4">
    <name type="scientific">Streptomyces katrae</name>
    <dbReference type="NCBI Taxonomy" id="68223"/>
    <lineage>
        <taxon>Bacteria</taxon>
        <taxon>Bacillati</taxon>
        <taxon>Actinomycetota</taxon>
        <taxon>Actinomycetes</taxon>
        <taxon>Kitasatosporales</taxon>
        <taxon>Streptomycetaceae</taxon>
        <taxon>Streptomyces</taxon>
    </lineage>
</organism>
<sequence>MIAPPMTTPPATPAPPGRRPRPTSVRRLFVVLAGLLILAVLGYLGLRLHHRLNTIDMPQGDTAPQGGYTLTVYFTPSEAYYHGPQRSIRRQVCPGQNLPDAFPADYLERVGMEGFGKT</sequence>